<dbReference type="GO" id="GO:0008654">
    <property type="term" value="P:phospholipid biosynthetic process"/>
    <property type="evidence" value="ECO:0007669"/>
    <property type="project" value="InterPro"/>
</dbReference>
<evidence type="ECO:0000256" key="3">
    <source>
        <dbReference type="SAM" id="Phobius"/>
    </source>
</evidence>
<dbReference type="RefSeq" id="WP_071676547.1">
    <property type="nucleotide sequence ID" value="NZ_CP016312.1"/>
</dbReference>
<dbReference type="GO" id="GO:0016020">
    <property type="term" value="C:membrane"/>
    <property type="evidence" value="ECO:0007669"/>
    <property type="project" value="InterPro"/>
</dbReference>
<dbReference type="KEGG" id="tbc:A0O31_00529"/>
<dbReference type="AlphaFoldDB" id="A0A1J0LRQ0"/>
<reference evidence="5" key="1">
    <citation type="submission" date="2016-06" db="EMBL/GenBank/DDBJ databases">
        <title>Whole genome sequencing of Thermus brockianus strain GE-1.</title>
        <authorList>
            <person name="Schaefers C."/>
            <person name="Blank S."/>
            <person name="Wiebusch S."/>
            <person name="Elleuche S."/>
            <person name="Antranikian G."/>
        </authorList>
    </citation>
    <scope>NUCLEOTIDE SEQUENCE [LARGE SCALE GENOMIC DNA]</scope>
    <source>
        <strain evidence="5">GE-1</strain>
    </source>
</reference>
<evidence type="ECO:0000256" key="2">
    <source>
        <dbReference type="RuleBase" id="RU003750"/>
    </source>
</evidence>
<dbReference type="Pfam" id="PF01066">
    <property type="entry name" value="CDP-OH_P_transf"/>
    <property type="match status" value="1"/>
</dbReference>
<dbReference type="Gene3D" id="1.20.120.1760">
    <property type="match status" value="1"/>
</dbReference>
<dbReference type="OrthoDB" id="34163at2"/>
<organism evidence="4 5">
    <name type="scientific">Thermus brockianus</name>
    <dbReference type="NCBI Taxonomy" id="56956"/>
    <lineage>
        <taxon>Bacteria</taxon>
        <taxon>Thermotogati</taxon>
        <taxon>Deinococcota</taxon>
        <taxon>Deinococci</taxon>
        <taxon>Thermales</taxon>
        <taxon>Thermaceae</taxon>
        <taxon>Thermus</taxon>
    </lineage>
</organism>
<feature type="transmembrane region" description="Helical" evidence="3">
    <location>
        <begin position="201"/>
        <end position="222"/>
    </location>
</feature>
<feature type="transmembrane region" description="Helical" evidence="3">
    <location>
        <begin position="228"/>
        <end position="247"/>
    </location>
</feature>
<name>A0A1J0LRQ0_THEBO</name>
<gene>
    <name evidence="4" type="ORF">A0O31_00529</name>
</gene>
<dbReference type="PROSITE" id="PS00379">
    <property type="entry name" value="CDP_ALCOHOL_P_TRANSF"/>
    <property type="match status" value="1"/>
</dbReference>
<dbReference type="EMBL" id="CP016312">
    <property type="protein sequence ID" value="APD08730.1"/>
    <property type="molecule type" value="Genomic_DNA"/>
</dbReference>
<evidence type="ECO:0000256" key="1">
    <source>
        <dbReference type="ARBA" id="ARBA00022679"/>
    </source>
</evidence>
<dbReference type="STRING" id="56956.A0O31_00529"/>
<comment type="similarity">
    <text evidence="2">Belongs to the CDP-alcohol phosphatidyltransferase class-I family.</text>
</comment>
<evidence type="ECO:0000313" key="4">
    <source>
        <dbReference type="EMBL" id="APD08730.1"/>
    </source>
</evidence>
<dbReference type="InterPro" id="IPR043130">
    <property type="entry name" value="CDP-OH_PTrfase_TM_dom"/>
</dbReference>
<keyword evidence="3" id="KW-1133">Transmembrane helix</keyword>
<keyword evidence="3" id="KW-0812">Transmembrane</keyword>
<keyword evidence="1 2" id="KW-0808">Transferase</keyword>
<dbReference type="InterPro" id="IPR048254">
    <property type="entry name" value="CDP_ALCOHOL_P_TRANSF_CS"/>
</dbReference>
<dbReference type="Proteomes" id="UP000182993">
    <property type="component" value="Chromosome"/>
</dbReference>
<accession>A0A1J0LRQ0</accession>
<keyword evidence="3" id="KW-0472">Membrane</keyword>
<sequence length="260" mass="29356">MVPGAKERPVQEFLNALLFRPLAHLLVRLLLPTPVRPHHLVLLHTGLVLLAAWLLHRGEDLYAALLLQLKTVLDNADGQLARLRGEVSALGRYLDTEMDFLGNLALFLALALHTGEVERAVVAFFVFTLVQSFDFNLERLYREVRGLPLPKEPEGPETPILRLLKGVYALLFLPQDRAIRALEVSLQRRLGLDPLRFFDEWALAGVVNLGLSTQLFFLGVFLLFHQPAAYLTFVLLQALYLGLGYVWRIARSIPSPRWGP</sequence>
<dbReference type="InterPro" id="IPR000462">
    <property type="entry name" value="CDP-OH_P_trans"/>
</dbReference>
<proteinExistence type="inferred from homology"/>
<dbReference type="GO" id="GO:0016780">
    <property type="term" value="F:phosphotransferase activity, for other substituted phosphate groups"/>
    <property type="evidence" value="ECO:0007669"/>
    <property type="project" value="InterPro"/>
</dbReference>
<protein>
    <submittedName>
        <fullName evidence="4">CDP-alcohol phosphatidyltransferase</fullName>
    </submittedName>
</protein>
<evidence type="ECO:0000313" key="5">
    <source>
        <dbReference type="Proteomes" id="UP000182993"/>
    </source>
</evidence>